<protein>
    <submittedName>
        <fullName evidence="2">TIGR03792 family protein</fullName>
    </submittedName>
</protein>
<dbReference type="NCBIfam" id="TIGR03792">
    <property type="entry name" value="TIGR03792 family protein"/>
    <property type="match status" value="1"/>
</dbReference>
<organism evidence="2 3">
    <name type="scientific">Gloeocapsopsis crepidinum LEGE 06123</name>
    <dbReference type="NCBI Taxonomy" id="588587"/>
    <lineage>
        <taxon>Bacteria</taxon>
        <taxon>Bacillati</taxon>
        <taxon>Cyanobacteriota</taxon>
        <taxon>Cyanophyceae</taxon>
        <taxon>Oscillatoriophycideae</taxon>
        <taxon>Chroococcales</taxon>
        <taxon>Chroococcaceae</taxon>
        <taxon>Gloeocapsopsis</taxon>
    </lineage>
</organism>
<dbReference type="Proteomes" id="UP000651156">
    <property type="component" value="Unassembled WGS sequence"/>
</dbReference>
<dbReference type="InterPro" id="IPR011008">
    <property type="entry name" value="Dimeric_a/b-barrel"/>
</dbReference>
<evidence type="ECO:0000259" key="1">
    <source>
        <dbReference type="Pfam" id="PF03992"/>
    </source>
</evidence>
<comment type="caution">
    <text evidence="2">The sequence shown here is derived from an EMBL/GenBank/DDBJ whole genome shotgun (WGS) entry which is preliminary data.</text>
</comment>
<dbReference type="InterPro" id="IPR007138">
    <property type="entry name" value="ABM_dom"/>
</dbReference>
<name>A0ABR9ULQ9_9CHRO</name>
<reference evidence="2 3" key="1">
    <citation type="submission" date="2020-10" db="EMBL/GenBank/DDBJ databases">
        <authorList>
            <person name="Castelo-Branco R."/>
            <person name="Eusebio N."/>
            <person name="Adriana R."/>
            <person name="Vieira A."/>
            <person name="Brugerolle De Fraissinette N."/>
            <person name="Rezende De Castro R."/>
            <person name="Schneider M.P."/>
            <person name="Vasconcelos V."/>
            <person name="Leao P.N."/>
        </authorList>
    </citation>
    <scope>NUCLEOTIDE SEQUENCE [LARGE SCALE GENOMIC DNA]</scope>
    <source>
        <strain evidence="2 3">LEGE 06123</strain>
    </source>
</reference>
<dbReference type="SUPFAM" id="SSF54909">
    <property type="entry name" value="Dimeric alpha+beta barrel"/>
    <property type="match status" value="1"/>
</dbReference>
<sequence length="104" mass="12085">MVIELLKCQVDPDLREQYLQMDAEVWTKALAKCPGFLGKEVWLNPEEASEIVLVIRWATKEDWKSISEELLRQTEQKFAQQMGSTYQIVSAEYQVYQKGVRSEG</sequence>
<dbReference type="Gene3D" id="3.30.70.100">
    <property type="match status" value="1"/>
</dbReference>
<dbReference type="Pfam" id="PF03992">
    <property type="entry name" value="ABM"/>
    <property type="match status" value="1"/>
</dbReference>
<dbReference type="InterPro" id="IPR022512">
    <property type="entry name" value="CHP03792"/>
</dbReference>
<evidence type="ECO:0000313" key="2">
    <source>
        <dbReference type="EMBL" id="MBE9189209.1"/>
    </source>
</evidence>
<dbReference type="EMBL" id="JADEWN010000004">
    <property type="protein sequence ID" value="MBE9189209.1"/>
    <property type="molecule type" value="Genomic_DNA"/>
</dbReference>
<accession>A0ABR9ULQ9</accession>
<keyword evidence="3" id="KW-1185">Reference proteome</keyword>
<feature type="domain" description="ABM" evidence="1">
    <location>
        <begin position="1"/>
        <end position="64"/>
    </location>
</feature>
<proteinExistence type="predicted"/>
<dbReference type="RefSeq" id="WP_193930396.1">
    <property type="nucleotide sequence ID" value="NZ_CAWPMZ010000085.1"/>
</dbReference>
<gene>
    <name evidence="2" type="ORF">IQ230_02265</name>
</gene>
<evidence type="ECO:0000313" key="3">
    <source>
        <dbReference type="Proteomes" id="UP000651156"/>
    </source>
</evidence>